<name>A0A1X2G3N0_9FUNG</name>
<keyword evidence="1" id="KW-0378">Hydrolase</keyword>
<dbReference type="AlphaFoldDB" id="A0A1X2G3N0"/>
<evidence type="ECO:0000256" key="1">
    <source>
        <dbReference type="ARBA" id="ARBA00022801"/>
    </source>
</evidence>
<dbReference type="PANTHER" id="PTHR45648:SF22">
    <property type="entry name" value="GDSL LIPASE_ACYLHYDROLASE FAMILY PROTEIN (AFU_ORTHOLOGUE AFUA_4G14700)"/>
    <property type="match status" value="1"/>
</dbReference>
<comment type="caution">
    <text evidence="2">The sequence shown here is derived from an EMBL/GenBank/DDBJ whole genome shotgun (WGS) entry which is preliminary data.</text>
</comment>
<gene>
    <name evidence="2" type="ORF">DM01DRAFT_1340549</name>
</gene>
<dbReference type="InterPro" id="IPR036514">
    <property type="entry name" value="SGNH_hydro_sf"/>
</dbReference>
<organism evidence="2 3">
    <name type="scientific">Hesseltinella vesiculosa</name>
    <dbReference type="NCBI Taxonomy" id="101127"/>
    <lineage>
        <taxon>Eukaryota</taxon>
        <taxon>Fungi</taxon>
        <taxon>Fungi incertae sedis</taxon>
        <taxon>Mucoromycota</taxon>
        <taxon>Mucoromycotina</taxon>
        <taxon>Mucoromycetes</taxon>
        <taxon>Mucorales</taxon>
        <taxon>Cunninghamellaceae</taxon>
        <taxon>Hesseltinella</taxon>
    </lineage>
</organism>
<dbReference type="Pfam" id="PF00657">
    <property type="entry name" value="Lipase_GDSL"/>
    <property type="match status" value="1"/>
</dbReference>
<evidence type="ECO:0000313" key="2">
    <source>
        <dbReference type="EMBL" id="ORX43993.1"/>
    </source>
</evidence>
<evidence type="ECO:0000313" key="3">
    <source>
        <dbReference type="Proteomes" id="UP000242146"/>
    </source>
</evidence>
<dbReference type="GO" id="GO:0016788">
    <property type="term" value="F:hydrolase activity, acting on ester bonds"/>
    <property type="evidence" value="ECO:0007669"/>
    <property type="project" value="InterPro"/>
</dbReference>
<keyword evidence="3" id="KW-1185">Reference proteome</keyword>
<dbReference type="EMBL" id="MCGT01000051">
    <property type="protein sequence ID" value="ORX43993.1"/>
    <property type="molecule type" value="Genomic_DNA"/>
</dbReference>
<dbReference type="SUPFAM" id="SSF52266">
    <property type="entry name" value="SGNH hydrolase"/>
    <property type="match status" value="1"/>
</dbReference>
<dbReference type="OrthoDB" id="1600564at2759"/>
<dbReference type="STRING" id="101127.A0A1X2G3N0"/>
<reference evidence="2 3" key="1">
    <citation type="submission" date="2016-07" db="EMBL/GenBank/DDBJ databases">
        <title>Pervasive Adenine N6-methylation of Active Genes in Fungi.</title>
        <authorList>
            <consortium name="DOE Joint Genome Institute"/>
            <person name="Mondo S.J."/>
            <person name="Dannebaum R.O."/>
            <person name="Kuo R.C."/>
            <person name="Labutti K."/>
            <person name="Haridas S."/>
            <person name="Kuo A."/>
            <person name="Salamov A."/>
            <person name="Ahrendt S.R."/>
            <person name="Lipzen A."/>
            <person name="Sullivan W."/>
            <person name="Andreopoulos W.B."/>
            <person name="Clum A."/>
            <person name="Lindquist E."/>
            <person name="Daum C."/>
            <person name="Ramamoorthy G.K."/>
            <person name="Gryganskyi A."/>
            <person name="Culley D."/>
            <person name="Magnuson J.K."/>
            <person name="James T.Y."/>
            <person name="O'Malley M.A."/>
            <person name="Stajich J.E."/>
            <person name="Spatafora J.W."/>
            <person name="Visel A."/>
            <person name="Grigoriev I.V."/>
        </authorList>
    </citation>
    <scope>NUCLEOTIDE SEQUENCE [LARGE SCALE GENOMIC DNA]</scope>
    <source>
        <strain evidence="2 3">NRRL 3301</strain>
    </source>
</reference>
<accession>A0A1X2G3N0</accession>
<dbReference type="PANTHER" id="PTHR45648">
    <property type="entry name" value="GDSL LIPASE/ACYLHYDROLASE FAMILY PROTEIN (AFU_ORTHOLOGUE AFUA_4G14700)"/>
    <property type="match status" value="1"/>
</dbReference>
<dbReference type="InterPro" id="IPR051058">
    <property type="entry name" value="GDSL_Est/Lipase"/>
</dbReference>
<dbReference type="Gene3D" id="3.40.50.1110">
    <property type="entry name" value="SGNH hydrolase"/>
    <property type="match status" value="1"/>
</dbReference>
<dbReference type="InterPro" id="IPR001087">
    <property type="entry name" value="GDSL"/>
</dbReference>
<proteinExistence type="predicted"/>
<evidence type="ECO:0008006" key="4">
    <source>
        <dbReference type="Google" id="ProtNLM"/>
    </source>
</evidence>
<dbReference type="CDD" id="cd01846">
    <property type="entry name" value="fatty_acyltransferase_like"/>
    <property type="match status" value="1"/>
</dbReference>
<dbReference type="Proteomes" id="UP000242146">
    <property type="component" value="Unassembled WGS sequence"/>
</dbReference>
<protein>
    <recommendedName>
        <fullName evidence="4">Carbohydrate esterase family 16 protein</fullName>
    </recommendedName>
</protein>
<sequence>MFVFGDSYSTKYLDVHTMKYADPDQMSSTNGLNWVDYFTQQTRLEAWDLAYNSAPVSNALVHQHTSVTDVSQQITQLYAQYFLDNKNRSSDETFYVIWVGINDLGLMESNDLDMPLTHIMERYKDLVDYLLEHHARHFIFINVPPIEVSPKWKPNAAKKMSDLVHEYNLLLDMMVHQLQHEKDGFFHYVDAWALFDKMLKSPDAYDFTNTTSYCPDWRRSQEHGCGPVEGYFWLNDLHPTTHVHKIFAQQLALELGSL</sequence>